<feature type="region of interest" description="Disordered" evidence="13">
    <location>
        <begin position="373"/>
        <end position="394"/>
    </location>
</feature>
<evidence type="ECO:0000259" key="14">
    <source>
        <dbReference type="PROSITE" id="PS51214"/>
    </source>
</evidence>
<dbReference type="PANTHER" id="PTHR13403">
    <property type="entry name" value="SNURPORTIN1 RNUT1 PROTEIN RNA, U TRANSPORTER 1"/>
    <property type="match status" value="1"/>
</dbReference>
<evidence type="ECO:0000256" key="3">
    <source>
        <dbReference type="ARBA" id="ARBA00004496"/>
    </source>
</evidence>
<feature type="non-terminal residue" evidence="15">
    <location>
        <position position="1"/>
    </location>
</feature>
<protein>
    <recommendedName>
        <fullName evidence="5">Snurportin-1</fullName>
    </recommendedName>
    <alternativeName>
        <fullName evidence="10">RNA U transporter 1</fullName>
    </alternativeName>
</protein>
<dbReference type="InterPro" id="IPR002652">
    <property type="entry name" value="Importin-a_IBB"/>
</dbReference>
<keyword evidence="12" id="KW-0175">Coiled coil</keyword>
<evidence type="ECO:0000256" key="1">
    <source>
        <dbReference type="ARBA" id="ARBA00003975"/>
    </source>
</evidence>
<evidence type="ECO:0000256" key="6">
    <source>
        <dbReference type="ARBA" id="ARBA00022448"/>
    </source>
</evidence>
<name>A0A267EVI4_9PLAT</name>
<dbReference type="GO" id="GO:0061015">
    <property type="term" value="P:snRNA import into nucleus"/>
    <property type="evidence" value="ECO:0007669"/>
    <property type="project" value="InterPro"/>
</dbReference>
<gene>
    <name evidence="15" type="ORF">BOX15_Mlig025601g1</name>
</gene>
<evidence type="ECO:0000256" key="9">
    <source>
        <dbReference type="ARBA" id="ARBA00023242"/>
    </source>
</evidence>
<dbReference type="Proteomes" id="UP000215902">
    <property type="component" value="Unassembled WGS sequence"/>
</dbReference>
<evidence type="ECO:0000256" key="10">
    <source>
        <dbReference type="ARBA" id="ARBA00031454"/>
    </source>
</evidence>
<dbReference type="Gene3D" id="3.30.470.30">
    <property type="entry name" value="DNA ligase/mRNA capping enzyme"/>
    <property type="match status" value="1"/>
</dbReference>
<dbReference type="GO" id="GO:0003723">
    <property type="term" value="F:RNA binding"/>
    <property type="evidence" value="ECO:0007669"/>
    <property type="project" value="UniProtKB-KW"/>
</dbReference>
<dbReference type="GO" id="GO:0005737">
    <property type="term" value="C:cytoplasm"/>
    <property type="evidence" value="ECO:0007669"/>
    <property type="project" value="UniProtKB-SubCell"/>
</dbReference>
<keyword evidence="9" id="KW-0539">Nucleus</keyword>
<dbReference type="GO" id="GO:0061608">
    <property type="term" value="F:nuclear import signal receptor activity"/>
    <property type="evidence" value="ECO:0007669"/>
    <property type="project" value="InterPro"/>
</dbReference>
<evidence type="ECO:0000256" key="13">
    <source>
        <dbReference type="SAM" id="MobiDB-lite"/>
    </source>
</evidence>
<dbReference type="Pfam" id="PF21974">
    <property type="entry name" value="SPN1_m3Gcap_bd"/>
    <property type="match status" value="1"/>
</dbReference>
<dbReference type="InterPro" id="IPR017336">
    <property type="entry name" value="Snurportin-1"/>
</dbReference>
<evidence type="ECO:0000256" key="12">
    <source>
        <dbReference type="SAM" id="Coils"/>
    </source>
</evidence>
<comment type="function">
    <text evidence="1">Functions as an U snRNP-specific nuclear import adapter. Involved in the trimethylguanosine (m3G)-cap-dependent nuclear import of U snRNPs. Binds specifically to the terminal m3G-cap U snRNAs.</text>
</comment>
<dbReference type="GO" id="GO:0005634">
    <property type="term" value="C:nucleus"/>
    <property type="evidence" value="ECO:0007669"/>
    <property type="project" value="UniProtKB-SubCell"/>
</dbReference>
<feature type="domain" description="IBB" evidence="14">
    <location>
        <begin position="40"/>
        <end position="103"/>
    </location>
</feature>
<evidence type="ECO:0000313" key="16">
    <source>
        <dbReference type="Proteomes" id="UP000215902"/>
    </source>
</evidence>
<reference evidence="15 16" key="1">
    <citation type="submission" date="2017-06" db="EMBL/GenBank/DDBJ databases">
        <title>A platform for efficient transgenesis in Macrostomum lignano, a flatworm model organism for stem cell research.</title>
        <authorList>
            <person name="Berezikov E."/>
        </authorList>
    </citation>
    <scope>NUCLEOTIDE SEQUENCE [LARGE SCALE GENOMIC DNA]</scope>
    <source>
        <strain evidence="15">DV1</strain>
        <tissue evidence="15">Whole organism</tissue>
    </source>
</reference>
<evidence type="ECO:0000256" key="8">
    <source>
        <dbReference type="ARBA" id="ARBA00022884"/>
    </source>
</evidence>
<dbReference type="InterPro" id="IPR047857">
    <property type="entry name" value="Snurportin1_C"/>
</dbReference>
<sequence length="394" mass="45451">TVDSSETCQSMAENQTSINQSSPHPSDPDAVSDLCQSLAAANTRHAVPVSCAMDRHQSMYKNRGRAALDQVERRRKELELQKQRRFNAMSLARRLAEDDWTTKDVDENDDLDDDLVSVADTNETLATEELTADDTAESLQRKRRPGKNYRNQLMLSEWLMEIPDNLETEFLLKLCPQGKRVLVVAAKGITKTFDRRGRCIMTFPSELPGGCRQFRAGLTVLDCIWDTSSFHVLDIMHWRDLQLYDTETSLRFHWLETNFVESAPNVCRRTPKNRHPFLIVESHSCQRERLAEFLTLQPPFPLDGVLFYHQRGAYTFGHTSLVGWLKPYMLTEVLGLPCHQHYSIGLPADYQGWLVDVERFEATRRQMALAYSQDRQLRRQQQQTRSENSHSMVD</sequence>
<keyword evidence="6 11" id="KW-0813">Transport</keyword>
<dbReference type="AlphaFoldDB" id="A0A267EVI4"/>
<keyword evidence="8" id="KW-0694">RNA-binding</keyword>
<feature type="coiled-coil region" evidence="12">
    <location>
        <begin position="61"/>
        <end position="88"/>
    </location>
</feature>
<keyword evidence="16" id="KW-1185">Reference proteome</keyword>
<comment type="similarity">
    <text evidence="4">Belongs to the snurportin family.</text>
</comment>
<evidence type="ECO:0000256" key="4">
    <source>
        <dbReference type="ARBA" id="ARBA00007540"/>
    </source>
</evidence>
<comment type="subcellular location">
    <subcellularLocation>
        <location evidence="3">Cytoplasm</location>
    </subcellularLocation>
    <subcellularLocation>
        <location evidence="2">Nucleus</location>
    </subcellularLocation>
</comment>
<dbReference type="Pfam" id="PF11538">
    <property type="entry name" value="Snurportin1"/>
    <property type="match status" value="1"/>
</dbReference>
<dbReference type="PROSITE" id="PS51214">
    <property type="entry name" value="IBB"/>
    <property type="match status" value="1"/>
</dbReference>
<comment type="caution">
    <text evidence="15">The sequence shown here is derived from an EMBL/GenBank/DDBJ whole genome shotgun (WGS) entry which is preliminary data.</text>
</comment>
<dbReference type="PANTHER" id="PTHR13403:SF6">
    <property type="entry name" value="SNURPORTIN-1"/>
    <property type="match status" value="1"/>
</dbReference>
<keyword evidence="7" id="KW-0963">Cytoplasm</keyword>
<organism evidence="15 16">
    <name type="scientific">Macrostomum lignano</name>
    <dbReference type="NCBI Taxonomy" id="282301"/>
    <lineage>
        <taxon>Eukaryota</taxon>
        <taxon>Metazoa</taxon>
        <taxon>Spiralia</taxon>
        <taxon>Lophotrochozoa</taxon>
        <taxon>Platyhelminthes</taxon>
        <taxon>Rhabditophora</taxon>
        <taxon>Macrostomorpha</taxon>
        <taxon>Macrostomida</taxon>
        <taxon>Macrostomidae</taxon>
        <taxon>Macrostomum</taxon>
    </lineage>
</organism>
<feature type="region of interest" description="Disordered" evidence="13">
    <location>
        <begin position="1"/>
        <end position="32"/>
    </location>
</feature>
<proteinExistence type="inferred from homology"/>
<accession>A0A267EVI4</accession>
<dbReference type="EMBL" id="NIVC01001638">
    <property type="protein sequence ID" value="PAA65575.1"/>
    <property type="molecule type" value="Genomic_DNA"/>
</dbReference>
<evidence type="ECO:0000256" key="11">
    <source>
        <dbReference type="PROSITE-ProRule" id="PRU00561"/>
    </source>
</evidence>
<evidence type="ECO:0000256" key="7">
    <source>
        <dbReference type="ARBA" id="ARBA00022490"/>
    </source>
</evidence>
<dbReference type="OrthoDB" id="10003593at2759"/>
<dbReference type="CDD" id="cd09232">
    <property type="entry name" value="Snurportin-1_C"/>
    <property type="match status" value="1"/>
</dbReference>
<dbReference type="STRING" id="282301.A0A267EVI4"/>
<evidence type="ECO:0000313" key="15">
    <source>
        <dbReference type="EMBL" id="PAA65575.1"/>
    </source>
</evidence>
<evidence type="ECO:0000256" key="2">
    <source>
        <dbReference type="ARBA" id="ARBA00004123"/>
    </source>
</evidence>
<evidence type="ECO:0000256" key="5">
    <source>
        <dbReference type="ARBA" id="ARBA00016034"/>
    </source>
</evidence>
<dbReference type="SUPFAM" id="SSF56091">
    <property type="entry name" value="DNA ligase/mRNA capping enzyme, catalytic domain"/>
    <property type="match status" value="1"/>
</dbReference>
<feature type="compositionally biased region" description="Polar residues" evidence="13">
    <location>
        <begin position="1"/>
        <end position="24"/>
    </location>
</feature>
<dbReference type="InterPro" id="IPR024721">
    <property type="entry name" value="Snurportin-1_N"/>
</dbReference>
<dbReference type="GO" id="GO:0006606">
    <property type="term" value="P:protein import into nucleus"/>
    <property type="evidence" value="ECO:0007669"/>
    <property type="project" value="InterPro"/>
</dbReference>